<name>A0A0B1SAD6_OESDE</name>
<accession>A0A0B1SAD6</accession>
<dbReference type="InterPro" id="IPR040350">
    <property type="entry name" value="TMEM272"/>
</dbReference>
<dbReference type="OrthoDB" id="6157510at2759"/>
<feature type="transmembrane region" description="Helical" evidence="1">
    <location>
        <begin position="118"/>
        <end position="140"/>
    </location>
</feature>
<protein>
    <recommendedName>
        <fullName evidence="4">Synaptophysin / synaptoporin</fullName>
    </recommendedName>
</protein>
<gene>
    <name evidence="2" type="ORF">OESDEN_19454</name>
</gene>
<evidence type="ECO:0008006" key="4">
    <source>
        <dbReference type="Google" id="ProtNLM"/>
    </source>
</evidence>
<evidence type="ECO:0000313" key="3">
    <source>
        <dbReference type="Proteomes" id="UP000053660"/>
    </source>
</evidence>
<evidence type="ECO:0000313" key="2">
    <source>
        <dbReference type="EMBL" id="KHJ80866.1"/>
    </source>
</evidence>
<keyword evidence="1" id="KW-1133">Transmembrane helix</keyword>
<dbReference type="PANTHER" id="PTHR33444:SF7">
    <property type="entry name" value="TRANSMEMBRANE PROTEIN 272"/>
    <property type="match status" value="1"/>
</dbReference>
<dbReference type="AlphaFoldDB" id="A0A0B1SAD6"/>
<sequence>MSDESVDTARELRKSRDLVDLLSSIRDADSGSERSVLVKEVMNELAKNVAMAGVLTALVIISIFEVFIGAVNVDNCRVMEMIPVWLMISGSASCLRYSVAIVVSLRDHNYGKTSTFRAIWEVGFSVFWFVWLIFGTYWTYSVYGKVEYDQYAKNYCDHLTYLFTFVLITVDYVMIAVWIWCCFIAFCCFSVRP</sequence>
<dbReference type="Proteomes" id="UP000053660">
    <property type="component" value="Unassembled WGS sequence"/>
</dbReference>
<keyword evidence="1" id="KW-0472">Membrane</keyword>
<reference evidence="2 3" key="1">
    <citation type="submission" date="2014-03" db="EMBL/GenBank/DDBJ databases">
        <title>Draft genome of the hookworm Oesophagostomum dentatum.</title>
        <authorList>
            <person name="Mitreva M."/>
        </authorList>
    </citation>
    <scope>NUCLEOTIDE SEQUENCE [LARGE SCALE GENOMIC DNA]</scope>
    <source>
        <strain evidence="2 3">OD-Hann</strain>
    </source>
</reference>
<keyword evidence="3" id="KW-1185">Reference proteome</keyword>
<feature type="transmembrane region" description="Helical" evidence="1">
    <location>
        <begin position="160"/>
        <end position="189"/>
    </location>
</feature>
<feature type="transmembrane region" description="Helical" evidence="1">
    <location>
        <begin position="82"/>
        <end position="106"/>
    </location>
</feature>
<proteinExistence type="predicted"/>
<dbReference type="EMBL" id="KN597768">
    <property type="protein sequence ID" value="KHJ80866.1"/>
    <property type="molecule type" value="Genomic_DNA"/>
</dbReference>
<evidence type="ECO:0000256" key="1">
    <source>
        <dbReference type="SAM" id="Phobius"/>
    </source>
</evidence>
<feature type="transmembrane region" description="Helical" evidence="1">
    <location>
        <begin position="49"/>
        <end position="70"/>
    </location>
</feature>
<dbReference type="PANTHER" id="PTHR33444">
    <property type="entry name" value="SI:DKEY-19B23.12-RELATED"/>
    <property type="match status" value="1"/>
</dbReference>
<organism evidence="2 3">
    <name type="scientific">Oesophagostomum dentatum</name>
    <name type="common">Nodular worm</name>
    <dbReference type="NCBI Taxonomy" id="61180"/>
    <lineage>
        <taxon>Eukaryota</taxon>
        <taxon>Metazoa</taxon>
        <taxon>Ecdysozoa</taxon>
        <taxon>Nematoda</taxon>
        <taxon>Chromadorea</taxon>
        <taxon>Rhabditida</taxon>
        <taxon>Rhabditina</taxon>
        <taxon>Rhabditomorpha</taxon>
        <taxon>Strongyloidea</taxon>
        <taxon>Strongylidae</taxon>
        <taxon>Oesophagostomum</taxon>
    </lineage>
</organism>
<keyword evidence="1" id="KW-0812">Transmembrane</keyword>